<comment type="caution">
    <text evidence="1">The sequence shown here is derived from an EMBL/GenBank/DDBJ whole genome shotgun (WGS) entry which is preliminary data.</text>
</comment>
<dbReference type="STRING" id="1331007.AALB_1305"/>
<dbReference type="EMBL" id="BARX01000006">
    <property type="protein sequence ID" value="GAD01225.1"/>
    <property type="molecule type" value="Genomic_DNA"/>
</dbReference>
<organism evidence="1 2">
    <name type="scientific">Agarivorans albus MKT 106</name>
    <dbReference type="NCBI Taxonomy" id="1331007"/>
    <lineage>
        <taxon>Bacteria</taxon>
        <taxon>Pseudomonadati</taxon>
        <taxon>Pseudomonadota</taxon>
        <taxon>Gammaproteobacteria</taxon>
        <taxon>Alteromonadales</taxon>
        <taxon>Alteromonadaceae</taxon>
        <taxon>Agarivorans</taxon>
    </lineage>
</organism>
<protein>
    <submittedName>
        <fullName evidence="1">Uncharacterized protein</fullName>
    </submittedName>
</protein>
<sequence>MNNIFVGHFRNLSFNSCAVNLHNTNGYWAKSLVFGKRHYFLLLQRMAEEGLRSKFL</sequence>
<gene>
    <name evidence="1" type="ORF">AALB_1305</name>
</gene>
<dbReference type="Proteomes" id="UP000014461">
    <property type="component" value="Unassembled WGS sequence"/>
</dbReference>
<evidence type="ECO:0000313" key="2">
    <source>
        <dbReference type="Proteomes" id="UP000014461"/>
    </source>
</evidence>
<evidence type="ECO:0000313" key="1">
    <source>
        <dbReference type="EMBL" id="GAD01225.1"/>
    </source>
</evidence>
<dbReference type="AlphaFoldDB" id="R9PIP3"/>
<accession>R9PIP3</accession>
<keyword evidence="2" id="KW-1185">Reference proteome</keyword>
<name>R9PIP3_AGAAL</name>
<reference evidence="1" key="1">
    <citation type="journal article" date="2013" name="Genome Announc.">
        <title>Draft Genome Sequence of Agarivorans albus Strain MKT 106T, an Agarolytic Marine Bacterium.</title>
        <authorList>
            <person name="Yasuike M."/>
            <person name="Nakamura Y."/>
            <person name="Kai W."/>
            <person name="Fujiwara A."/>
            <person name="Fukui Y."/>
            <person name="Satomi M."/>
            <person name="Sano M."/>
        </authorList>
    </citation>
    <scope>NUCLEOTIDE SEQUENCE [LARGE SCALE GENOMIC DNA]</scope>
</reference>
<proteinExistence type="predicted"/>